<protein>
    <submittedName>
        <fullName evidence="3">Uncharacterized protein</fullName>
    </submittedName>
</protein>
<evidence type="ECO:0000313" key="4">
    <source>
        <dbReference type="Proteomes" id="UP000078576"/>
    </source>
</evidence>
<dbReference type="InterPro" id="IPR015915">
    <property type="entry name" value="Kelch-typ_b-propeller"/>
</dbReference>
<dbReference type="STRING" id="694573.A0A194USM6"/>
<dbReference type="SUPFAM" id="SSF50965">
    <property type="entry name" value="Galactose oxidase, central domain"/>
    <property type="match status" value="1"/>
</dbReference>
<feature type="transmembrane region" description="Helical" evidence="2">
    <location>
        <begin position="386"/>
        <end position="410"/>
    </location>
</feature>
<accession>A0A194USM6</accession>
<sequence>MTSLRISVGYTGMQIGGWFSYNSQTDPGYIPDDEVPTPSIWEFDIDTESWNQAMEIDHHGYGQSPERPGAAAYCDSPTLNKSFVFEGHVWRRSDPKYNDYVIGKDMNFLEGMLVLDTSTSVTMPILTNISVPVSLDNGDHPFGPRMNGAMVHVPVGDMGILVFIGGQTTQNPTPYGTKVPGAAQSNVMIDNTFVDIYDIRSGIWFRQQTFGVPDIPAGRTDICTVLVVAPDNSSYNIYMVAGMTSYKTYIATEEIWVLTIPTFQWVLVHTRPDGRHDGQDVQTCSDTMPAEVFNLASQNYTGIYDTEAARRTAPVPSQVASAIGGTSSGGAQARTPKVWSDVYLQYVFNPSLERPDYTPAYTLANVTGTRTANSTHSGVVRPSKGAIIGGAVGGVVGGLLLVAILVIFMLRSRRKRRAEATASQMERFGTELAFAVDGNSDKLGHKPQIIRQVYPAELGMNMEPAELEISTHPVEMFAPPTLSEISASPISSHGTTYFSPSDASEISPGFHSIGHSVSPGSHEESTS</sequence>
<dbReference type="AlphaFoldDB" id="A0A194USM6"/>
<keyword evidence="2" id="KW-1133">Transmembrane helix</keyword>
<organism evidence="3 4">
    <name type="scientific">Cytospora mali</name>
    <name type="common">Apple Valsa canker fungus</name>
    <name type="synonym">Valsa mali</name>
    <dbReference type="NCBI Taxonomy" id="578113"/>
    <lineage>
        <taxon>Eukaryota</taxon>
        <taxon>Fungi</taxon>
        <taxon>Dikarya</taxon>
        <taxon>Ascomycota</taxon>
        <taxon>Pezizomycotina</taxon>
        <taxon>Sordariomycetes</taxon>
        <taxon>Sordariomycetidae</taxon>
        <taxon>Diaporthales</taxon>
        <taxon>Cytosporaceae</taxon>
        <taxon>Cytospora</taxon>
    </lineage>
</organism>
<dbReference type="Gene3D" id="2.120.10.80">
    <property type="entry name" value="Kelch-type beta propeller"/>
    <property type="match status" value="1"/>
</dbReference>
<dbReference type="InterPro" id="IPR011043">
    <property type="entry name" value="Gal_Oxase/kelch_b-propeller"/>
</dbReference>
<keyword evidence="2" id="KW-0812">Transmembrane</keyword>
<dbReference type="OrthoDB" id="10251809at2759"/>
<gene>
    <name evidence="3" type="ORF">VP1G_02094</name>
</gene>
<proteinExistence type="predicted"/>
<evidence type="ECO:0000256" key="2">
    <source>
        <dbReference type="SAM" id="Phobius"/>
    </source>
</evidence>
<dbReference type="EMBL" id="KN714675">
    <property type="protein sequence ID" value="KUI54697.1"/>
    <property type="molecule type" value="Genomic_DNA"/>
</dbReference>
<feature type="region of interest" description="Disordered" evidence="1">
    <location>
        <begin position="508"/>
        <end position="527"/>
    </location>
</feature>
<name>A0A194USM6_CYTMA</name>
<evidence type="ECO:0000256" key="1">
    <source>
        <dbReference type="SAM" id="MobiDB-lite"/>
    </source>
</evidence>
<reference evidence="4" key="1">
    <citation type="submission" date="2014-12" db="EMBL/GenBank/DDBJ databases">
        <title>Genome Sequence of Valsa Canker Pathogens Uncovers a Specific Adaption of Colonization on Woody Bark.</title>
        <authorList>
            <person name="Yin Z."/>
            <person name="Liu H."/>
            <person name="Gao X."/>
            <person name="Li Z."/>
            <person name="Song N."/>
            <person name="Ke X."/>
            <person name="Dai Q."/>
            <person name="Wu Y."/>
            <person name="Sun Y."/>
            <person name="Xu J.-R."/>
            <person name="Kang Z.K."/>
            <person name="Wang L."/>
            <person name="Huang L."/>
        </authorList>
    </citation>
    <scope>NUCLEOTIDE SEQUENCE [LARGE SCALE GENOMIC DNA]</scope>
    <source>
        <strain evidence="4">SXYL134</strain>
    </source>
</reference>
<evidence type="ECO:0000313" key="3">
    <source>
        <dbReference type="EMBL" id="KUI54697.1"/>
    </source>
</evidence>
<keyword evidence="4" id="KW-1185">Reference proteome</keyword>
<keyword evidence="2" id="KW-0472">Membrane</keyword>
<dbReference type="Proteomes" id="UP000078576">
    <property type="component" value="Unassembled WGS sequence"/>
</dbReference>